<reference evidence="11 12" key="1">
    <citation type="submission" date="2016-10" db="EMBL/GenBank/DDBJ databases">
        <title>Draft genome sequence of Coniochaeta ligniaria NRRL30616, a lignocellulolytic fungus for bioabatement of inhibitors in plant biomass hydrolysates.</title>
        <authorList>
            <consortium name="DOE Joint Genome Institute"/>
            <person name="Jimenez D.J."/>
            <person name="Hector R.E."/>
            <person name="Riley R."/>
            <person name="Sun H."/>
            <person name="Grigoriev I.V."/>
            <person name="Van Elsas J.D."/>
            <person name="Nichols N.N."/>
        </authorList>
    </citation>
    <scope>NUCLEOTIDE SEQUENCE [LARGE SCALE GENOMIC DNA]</scope>
    <source>
        <strain evidence="11 12">NRRL 30616</strain>
    </source>
</reference>
<dbReference type="GO" id="GO:0005351">
    <property type="term" value="F:carbohydrate:proton symporter activity"/>
    <property type="evidence" value="ECO:0007669"/>
    <property type="project" value="TreeGrafter"/>
</dbReference>
<feature type="transmembrane region" description="Helical" evidence="9">
    <location>
        <begin position="427"/>
        <end position="445"/>
    </location>
</feature>
<feature type="transmembrane region" description="Helical" evidence="9">
    <location>
        <begin position="78"/>
        <end position="102"/>
    </location>
</feature>
<gene>
    <name evidence="11" type="ORF">CONLIGDRAFT_592148</name>
</gene>
<dbReference type="PROSITE" id="PS00216">
    <property type="entry name" value="SUGAR_TRANSPORT_1"/>
    <property type="match status" value="1"/>
</dbReference>
<evidence type="ECO:0000256" key="7">
    <source>
        <dbReference type="RuleBase" id="RU003346"/>
    </source>
</evidence>
<protein>
    <submittedName>
        <fullName evidence="11">General substrate transporter</fullName>
    </submittedName>
</protein>
<evidence type="ECO:0000256" key="2">
    <source>
        <dbReference type="ARBA" id="ARBA00010992"/>
    </source>
</evidence>
<feature type="transmembrane region" description="Helical" evidence="9">
    <location>
        <begin position="35"/>
        <end position="54"/>
    </location>
</feature>
<comment type="similarity">
    <text evidence="2 7">Belongs to the major facilitator superfamily. Sugar transporter (TC 2.A.1.1) family.</text>
</comment>
<dbReference type="NCBIfam" id="TIGR00879">
    <property type="entry name" value="SP"/>
    <property type="match status" value="1"/>
</dbReference>
<dbReference type="EMBL" id="KV875095">
    <property type="protein sequence ID" value="OIW31478.1"/>
    <property type="molecule type" value="Genomic_DNA"/>
</dbReference>
<dbReference type="InterPro" id="IPR050360">
    <property type="entry name" value="MFS_Sugar_Transporters"/>
</dbReference>
<dbReference type="InterPro" id="IPR005828">
    <property type="entry name" value="MFS_sugar_transport-like"/>
</dbReference>
<dbReference type="PANTHER" id="PTHR48022">
    <property type="entry name" value="PLASTIDIC GLUCOSE TRANSPORTER 4"/>
    <property type="match status" value="1"/>
</dbReference>
<sequence length="526" mass="58525">MGLLGEKKEAELAVGGGLVAVLPPNPKPWYLTPHLLKLNLCLLVPLFSAASVGYDGSMMNGLQTLSQWRDYFGHPQGAMLGLVNSVYPVGKVVGLFLVTYICDKYGRKLPLYIGFAGAIGFALLQGFAKNFTMFVTARAFLGFFTSFLSQPSPILITELAYPTQRGKLTSLYQTSYYFGAIFAAWLTYGTFRIDSTWSWRIPSILQGAVPLVQACGMLFLPESPRWLVSRGRSEEARKILAKCHAGGDMDSPLVDFEMNEIEGAVREESEILSEVSWFELFRTPANRKRTLIAVLVGWFTQWNGVGVISYYLTLVLNTVGITATKDQTLINGLLQIFNWLVSVFCGAMMVDRVGRRKLFLVSSIGMLVTYIVWTGLTASFVTSRSESTGRAVVALIFIYYFFYDIAFTPLPQAYTVEIFPYTLRGRGVSTMYISTFVGLIVGNQVNPIAMKAIAWKYYIVFICLLALLVVIIWFLFPETKGHTLEEIREVFEGKLNVPQNKLGSAELGEAGDEASKREARVDKIEG</sequence>
<keyword evidence="4 9" id="KW-0812">Transmembrane</keyword>
<dbReference type="Proteomes" id="UP000182658">
    <property type="component" value="Unassembled WGS sequence"/>
</dbReference>
<dbReference type="PROSITE" id="PS50850">
    <property type="entry name" value="MFS"/>
    <property type="match status" value="1"/>
</dbReference>
<dbReference type="GO" id="GO:0016020">
    <property type="term" value="C:membrane"/>
    <property type="evidence" value="ECO:0007669"/>
    <property type="project" value="UniProtKB-SubCell"/>
</dbReference>
<keyword evidence="6 9" id="KW-0472">Membrane</keyword>
<dbReference type="SUPFAM" id="SSF103473">
    <property type="entry name" value="MFS general substrate transporter"/>
    <property type="match status" value="1"/>
</dbReference>
<evidence type="ECO:0000256" key="4">
    <source>
        <dbReference type="ARBA" id="ARBA00022692"/>
    </source>
</evidence>
<dbReference type="Pfam" id="PF00083">
    <property type="entry name" value="Sugar_tr"/>
    <property type="match status" value="1"/>
</dbReference>
<feature type="transmembrane region" description="Helical" evidence="9">
    <location>
        <begin position="174"/>
        <end position="191"/>
    </location>
</feature>
<evidence type="ECO:0000256" key="5">
    <source>
        <dbReference type="ARBA" id="ARBA00022989"/>
    </source>
</evidence>
<evidence type="ECO:0000313" key="12">
    <source>
        <dbReference type="Proteomes" id="UP000182658"/>
    </source>
</evidence>
<keyword evidence="3 7" id="KW-0813">Transport</keyword>
<feature type="transmembrane region" description="Helical" evidence="9">
    <location>
        <begin position="109"/>
        <end position="128"/>
    </location>
</feature>
<dbReference type="InterPro" id="IPR003663">
    <property type="entry name" value="Sugar/inositol_transpt"/>
</dbReference>
<name>A0A1J7IVH1_9PEZI</name>
<comment type="subcellular location">
    <subcellularLocation>
        <location evidence="1">Membrane</location>
        <topology evidence="1">Multi-pass membrane protein</topology>
    </subcellularLocation>
</comment>
<evidence type="ECO:0000259" key="10">
    <source>
        <dbReference type="PROSITE" id="PS50850"/>
    </source>
</evidence>
<feature type="transmembrane region" description="Helical" evidence="9">
    <location>
        <begin position="387"/>
        <end position="406"/>
    </location>
</feature>
<evidence type="ECO:0000256" key="6">
    <source>
        <dbReference type="ARBA" id="ARBA00023136"/>
    </source>
</evidence>
<keyword evidence="5 9" id="KW-1133">Transmembrane helix</keyword>
<feature type="transmembrane region" description="Helical" evidence="9">
    <location>
        <begin position="457"/>
        <end position="476"/>
    </location>
</feature>
<dbReference type="InterPro" id="IPR005829">
    <property type="entry name" value="Sugar_transporter_CS"/>
</dbReference>
<feature type="transmembrane region" description="Helical" evidence="9">
    <location>
        <begin position="291"/>
        <end position="312"/>
    </location>
</feature>
<dbReference type="Gene3D" id="1.20.1250.20">
    <property type="entry name" value="MFS general substrate transporter like domains"/>
    <property type="match status" value="1"/>
</dbReference>
<accession>A0A1J7IVH1</accession>
<evidence type="ECO:0000256" key="1">
    <source>
        <dbReference type="ARBA" id="ARBA00004141"/>
    </source>
</evidence>
<feature type="compositionally biased region" description="Basic and acidic residues" evidence="8">
    <location>
        <begin position="513"/>
        <end position="526"/>
    </location>
</feature>
<dbReference type="PANTHER" id="PTHR48022:SF3">
    <property type="entry name" value="HEXOSE TRANSPORTER PROTEIN (AFU_ORTHOLOGUE AFUA_8G04480)-RELATED"/>
    <property type="match status" value="1"/>
</dbReference>
<feature type="transmembrane region" description="Helical" evidence="9">
    <location>
        <begin position="332"/>
        <end position="351"/>
    </location>
</feature>
<evidence type="ECO:0000256" key="8">
    <source>
        <dbReference type="SAM" id="MobiDB-lite"/>
    </source>
</evidence>
<keyword evidence="12" id="KW-1185">Reference proteome</keyword>
<feature type="domain" description="Major facilitator superfamily (MFS) profile" evidence="10">
    <location>
        <begin position="41"/>
        <end position="480"/>
    </location>
</feature>
<evidence type="ECO:0000256" key="3">
    <source>
        <dbReference type="ARBA" id="ARBA00022448"/>
    </source>
</evidence>
<evidence type="ECO:0000313" key="11">
    <source>
        <dbReference type="EMBL" id="OIW31478.1"/>
    </source>
</evidence>
<feature type="region of interest" description="Disordered" evidence="8">
    <location>
        <begin position="506"/>
        <end position="526"/>
    </location>
</feature>
<dbReference type="OrthoDB" id="6133115at2759"/>
<dbReference type="AlphaFoldDB" id="A0A1J7IVH1"/>
<dbReference type="InterPro" id="IPR020846">
    <property type="entry name" value="MFS_dom"/>
</dbReference>
<feature type="transmembrane region" description="Helical" evidence="9">
    <location>
        <begin position="358"/>
        <end position="381"/>
    </location>
</feature>
<dbReference type="FunFam" id="1.20.1250.20:FF:000117">
    <property type="entry name" value="MFS hexose transporter"/>
    <property type="match status" value="1"/>
</dbReference>
<dbReference type="InParanoid" id="A0A1J7IVH1"/>
<proteinExistence type="inferred from homology"/>
<dbReference type="InterPro" id="IPR036259">
    <property type="entry name" value="MFS_trans_sf"/>
</dbReference>
<evidence type="ECO:0000256" key="9">
    <source>
        <dbReference type="SAM" id="Phobius"/>
    </source>
</evidence>
<organism evidence="11 12">
    <name type="scientific">Coniochaeta ligniaria NRRL 30616</name>
    <dbReference type="NCBI Taxonomy" id="1408157"/>
    <lineage>
        <taxon>Eukaryota</taxon>
        <taxon>Fungi</taxon>
        <taxon>Dikarya</taxon>
        <taxon>Ascomycota</taxon>
        <taxon>Pezizomycotina</taxon>
        <taxon>Sordariomycetes</taxon>
        <taxon>Sordariomycetidae</taxon>
        <taxon>Coniochaetales</taxon>
        <taxon>Coniochaetaceae</taxon>
        <taxon>Coniochaeta</taxon>
    </lineage>
</organism>